<name>A0A9W8Q1U9_AKAMU</name>
<protein>
    <submittedName>
        <fullName evidence="1">Uncharacterized protein</fullName>
    </submittedName>
</protein>
<sequence>MPPQHPFPVNCKQLLYLADMGYIHLPTIKPEDIEMRNKSDSLARTITITQVLWFTLGSYHDFYRGRLVAQTNGYLASNHTGMRCSIIDYSSGY</sequence>
<dbReference type="AlphaFoldDB" id="A0A9W8Q1U9"/>
<dbReference type="Proteomes" id="UP001144673">
    <property type="component" value="Chromosome 2"/>
</dbReference>
<evidence type="ECO:0000313" key="2">
    <source>
        <dbReference type="Proteomes" id="UP001144673"/>
    </source>
</evidence>
<accession>A0A9W8Q1U9</accession>
<dbReference type="EMBL" id="JAJHUN010000011">
    <property type="protein sequence ID" value="KAJ4144438.1"/>
    <property type="molecule type" value="Genomic_DNA"/>
</dbReference>
<organism evidence="1 2">
    <name type="scientific">Akanthomyces muscarius</name>
    <name type="common">Entomopathogenic fungus</name>
    <name type="synonym">Lecanicillium muscarium</name>
    <dbReference type="NCBI Taxonomy" id="2231603"/>
    <lineage>
        <taxon>Eukaryota</taxon>
        <taxon>Fungi</taxon>
        <taxon>Dikarya</taxon>
        <taxon>Ascomycota</taxon>
        <taxon>Pezizomycotina</taxon>
        <taxon>Sordariomycetes</taxon>
        <taxon>Hypocreomycetidae</taxon>
        <taxon>Hypocreales</taxon>
        <taxon>Cordycipitaceae</taxon>
        <taxon>Akanthomyces</taxon>
    </lineage>
</organism>
<comment type="caution">
    <text evidence="1">The sequence shown here is derived from an EMBL/GenBank/DDBJ whole genome shotgun (WGS) entry which is preliminary data.</text>
</comment>
<gene>
    <name evidence="1" type="ORF">LMH87_003320</name>
</gene>
<evidence type="ECO:0000313" key="1">
    <source>
        <dbReference type="EMBL" id="KAJ4144438.1"/>
    </source>
</evidence>
<dbReference type="RefSeq" id="XP_056048108.1">
    <property type="nucleotide sequence ID" value="XM_056204643.1"/>
</dbReference>
<reference evidence="1" key="1">
    <citation type="journal article" date="2023" name="Access Microbiol">
        <title>De-novo genome assembly for Akanthomyces muscarius, a biocontrol agent of insect agricultural pests.</title>
        <authorList>
            <person name="Erdos Z."/>
            <person name="Studholme D.J."/>
            <person name="Raymond B."/>
            <person name="Sharma M."/>
        </authorList>
    </citation>
    <scope>NUCLEOTIDE SEQUENCE</scope>
    <source>
        <strain evidence="1">Ve6</strain>
    </source>
</reference>
<keyword evidence="2" id="KW-1185">Reference proteome</keyword>
<dbReference type="GeneID" id="80890479"/>
<proteinExistence type="predicted"/>
<dbReference type="KEGG" id="amus:LMH87_003320"/>